<accession>A0ABT3Q307</accession>
<proteinExistence type="predicted"/>
<dbReference type="Gene3D" id="3.40.1190.20">
    <property type="match status" value="1"/>
</dbReference>
<dbReference type="SUPFAM" id="SSF53613">
    <property type="entry name" value="Ribokinase-like"/>
    <property type="match status" value="1"/>
</dbReference>
<dbReference type="PANTHER" id="PTHR20858:SF17">
    <property type="entry name" value="HYDROXYMETHYLPYRIMIDINE_PHOSPHOMETHYLPYRIMIDINE KINASE THI20-RELATED"/>
    <property type="match status" value="1"/>
</dbReference>
<evidence type="ECO:0000313" key="5">
    <source>
        <dbReference type="Proteomes" id="UP001207337"/>
    </source>
</evidence>
<dbReference type="RefSeq" id="WP_265791717.1">
    <property type="nucleotide sequence ID" value="NZ_BAABRS010000005.1"/>
</dbReference>
<dbReference type="InterPro" id="IPR013749">
    <property type="entry name" value="PM/HMP-P_kinase-1"/>
</dbReference>
<dbReference type="GO" id="GO:0008972">
    <property type="term" value="F:phosphomethylpyrimidine kinase activity"/>
    <property type="evidence" value="ECO:0007669"/>
    <property type="project" value="UniProtKB-EC"/>
</dbReference>
<reference evidence="4 5" key="1">
    <citation type="submission" date="2021-11" db="EMBL/GenBank/DDBJ databases">
        <title>Aliifidinibius sp. nov., a new bacterium isolated from saline soil.</title>
        <authorList>
            <person name="Galisteo C."/>
            <person name="De La Haba R."/>
            <person name="Sanchez-Porro C."/>
            <person name="Ventosa A."/>
        </authorList>
    </citation>
    <scope>NUCLEOTIDE SEQUENCE [LARGE SCALE GENOMIC DNA]</scope>
    <source>
        <strain evidence="4 5">KACC 190600</strain>
    </source>
</reference>
<keyword evidence="4" id="KW-0418">Kinase</keyword>
<dbReference type="Pfam" id="PF08543">
    <property type="entry name" value="Phos_pyr_kin"/>
    <property type="match status" value="1"/>
</dbReference>
<evidence type="ECO:0000256" key="2">
    <source>
        <dbReference type="ARBA" id="ARBA00012135"/>
    </source>
</evidence>
<gene>
    <name evidence="4" type="primary">thiD</name>
    <name evidence="4" type="ORF">LQ318_16135</name>
</gene>
<comment type="caution">
    <text evidence="4">The sequence shown here is derived from an EMBL/GenBank/DDBJ whole genome shotgun (WGS) entry which is preliminary data.</text>
</comment>
<keyword evidence="4" id="KW-0808">Transferase</keyword>
<evidence type="ECO:0000313" key="4">
    <source>
        <dbReference type="EMBL" id="MCW9714436.1"/>
    </source>
</evidence>
<dbReference type="CDD" id="cd01169">
    <property type="entry name" value="HMPP_kinase"/>
    <property type="match status" value="1"/>
</dbReference>
<dbReference type="EC" id="2.7.1.49" evidence="2"/>
<dbReference type="GO" id="GO:0008902">
    <property type="term" value="F:hydroxymethylpyrimidine kinase activity"/>
    <property type="evidence" value="ECO:0007669"/>
    <property type="project" value="UniProtKB-EC"/>
</dbReference>
<protein>
    <recommendedName>
        <fullName evidence="2">hydroxymethylpyrimidine kinase</fullName>
        <ecNumber evidence="2">2.7.1.49</ecNumber>
    </recommendedName>
</protein>
<dbReference type="InterPro" id="IPR004399">
    <property type="entry name" value="HMP/HMP-P_kinase_dom"/>
</dbReference>
<keyword evidence="5" id="KW-1185">Reference proteome</keyword>
<sequence>MQVENDQSYDRVLTIATSDSGGGAGVQADLKTISALGCYGMSAFAALTAQNTREVRAIHEVPPEFLKDQIDVVVEDIGVDAVKIGMLFNGELMEAVAESIARHNLQNIVLDPVMVSQSGAKLIKDEAVETLREQLFPLSDVITPNLPEAERLLEYSVESQQQVEEAARDLLEMGPKAVLLKGGHFREDQSTDCLVLDKTDEKTGKDVFWFEAERIQTDNTHGTGCTLSSAIASGLAKGDTLPEAVDKAKVYITGAIKAGSRYSIGSGGGPLHHFHNFWS</sequence>
<dbReference type="EMBL" id="JAJNDC010000005">
    <property type="protein sequence ID" value="MCW9714436.1"/>
    <property type="molecule type" value="Genomic_DNA"/>
</dbReference>
<dbReference type="PANTHER" id="PTHR20858">
    <property type="entry name" value="PHOSPHOMETHYLPYRIMIDINE KINASE"/>
    <property type="match status" value="1"/>
</dbReference>
<dbReference type="Proteomes" id="UP001207337">
    <property type="component" value="Unassembled WGS sequence"/>
</dbReference>
<feature type="domain" description="Pyridoxamine kinase/Phosphomethylpyrimidine kinase" evidence="3">
    <location>
        <begin position="19"/>
        <end position="272"/>
    </location>
</feature>
<dbReference type="InterPro" id="IPR029056">
    <property type="entry name" value="Ribokinase-like"/>
</dbReference>
<dbReference type="NCBIfam" id="TIGR00097">
    <property type="entry name" value="HMP-P_kinase"/>
    <property type="match status" value="1"/>
</dbReference>
<evidence type="ECO:0000259" key="3">
    <source>
        <dbReference type="Pfam" id="PF08543"/>
    </source>
</evidence>
<organism evidence="4 5">
    <name type="scientific">Fodinibius salicampi</name>
    <dbReference type="NCBI Taxonomy" id="1920655"/>
    <lineage>
        <taxon>Bacteria</taxon>
        <taxon>Pseudomonadati</taxon>
        <taxon>Balneolota</taxon>
        <taxon>Balneolia</taxon>
        <taxon>Balneolales</taxon>
        <taxon>Balneolaceae</taxon>
        <taxon>Fodinibius</taxon>
    </lineage>
</organism>
<evidence type="ECO:0000256" key="1">
    <source>
        <dbReference type="ARBA" id="ARBA00004948"/>
    </source>
</evidence>
<name>A0ABT3Q307_9BACT</name>
<comment type="pathway">
    <text evidence="1">Cofactor biosynthesis; thiamine diphosphate biosynthesis.</text>
</comment>